<evidence type="ECO:0000256" key="2">
    <source>
        <dbReference type="SAM" id="Phobius"/>
    </source>
</evidence>
<accession>A0ABP7CBY1</accession>
<evidence type="ECO:0000313" key="3">
    <source>
        <dbReference type="EMBL" id="GAA3686777.1"/>
    </source>
</evidence>
<dbReference type="RefSeq" id="WP_345151182.1">
    <property type="nucleotide sequence ID" value="NZ_BAABEO010000017.1"/>
</dbReference>
<sequence>MKTLSDWFDSQPPEEGITAPANTDQQLDEAIRGHLAAAGTAAQANSRWWDMKNGAIIERAMSNLDAAEALLLRRAPAQYLAGQVPHFWAHIRQHLPADDPRRLQVQPLAEGTGSGPLDGNHKELLIQGVRAASSEARREFTRVRSFRNALLATAVLLTLIAAAVAIWGFVRPDDLQICFEAPAPAPPDVPSGTGEVCPAGDTPLPTDIFLLEFIGMVAGAVSGSLALRHLSGTSTRLGLPVALAVLKLPTGALTAFLGLILMRGEFVPGLSNLDSSAQILAWAVVFGAAQQLVTGLIDRQAATVISQIGGKANQVTAAARP</sequence>
<comment type="caution">
    <text evidence="3">The sequence shown here is derived from an EMBL/GenBank/DDBJ whole genome shotgun (WGS) entry which is preliminary data.</text>
</comment>
<reference evidence="4" key="1">
    <citation type="journal article" date="2019" name="Int. J. Syst. Evol. Microbiol.">
        <title>The Global Catalogue of Microorganisms (GCM) 10K type strain sequencing project: providing services to taxonomists for standard genome sequencing and annotation.</title>
        <authorList>
            <consortium name="The Broad Institute Genomics Platform"/>
            <consortium name="The Broad Institute Genome Sequencing Center for Infectious Disease"/>
            <person name="Wu L."/>
            <person name="Ma J."/>
        </authorList>
    </citation>
    <scope>NUCLEOTIDE SEQUENCE [LARGE SCALE GENOMIC DNA]</scope>
    <source>
        <strain evidence="4">JCM 30742</strain>
    </source>
</reference>
<keyword evidence="2" id="KW-0472">Membrane</keyword>
<keyword evidence="2" id="KW-1133">Transmembrane helix</keyword>
<evidence type="ECO:0000256" key="1">
    <source>
        <dbReference type="SAM" id="MobiDB-lite"/>
    </source>
</evidence>
<feature type="region of interest" description="Disordered" evidence="1">
    <location>
        <begin position="1"/>
        <end position="20"/>
    </location>
</feature>
<keyword evidence="4" id="KW-1185">Reference proteome</keyword>
<feature type="transmembrane region" description="Helical" evidence="2">
    <location>
        <begin position="279"/>
        <end position="297"/>
    </location>
</feature>
<dbReference type="EMBL" id="BAABEO010000017">
    <property type="protein sequence ID" value="GAA3686777.1"/>
    <property type="molecule type" value="Genomic_DNA"/>
</dbReference>
<evidence type="ECO:0000313" key="4">
    <source>
        <dbReference type="Proteomes" id="UP001500752"/>
    </source>
</evidence>
<feature type="transmembrane region" description="Helical" evidence="2">
    <location>
        <begin position="148"/>
        <end position="170"/>
    </location>
</feature>
<gene>
    <name evidence="3" type="ORF">GCM10023081_25090</name>
</gene>
<feature type="transmembrane region" description="Helical" evidence="2">
    <location>
        <begin position="239"/>
        <end position="259"/>
    </location>
</feature>
<keyword evidence="2" id="KW-0812">Transmembrane</keyword>
<proteinExistence type="predicted"/>
<feature type="transmembrane region" description="Helical" evidence="2">
    <location>
        <begin position="208"/>
        <end position="227"/>
    </location>
</feature>
<name>A0ABP7CBY1_9MICC</name>
<organism evidence="3 4">
    <name type="scientific">Arthrobacter ginkgonis</name>
    <dbReference type="NCBI Taxonomy" id="1630594"/>
    <lineage>
        <taxon>Bacteria</taxon>
        <taxon>Bacillati</taxon>
        <taxon>Actinomycetota</taxon>
        <taxon>Actinomycetes</taxon>
        <taxon>Micrococcales</taxon>
        <taxon>Micrococcaceae</taxon>
        <taxon>Arthrobacter</taxon>
    </lineage>
</organism>
<protein>
    <submittedName>
        <fullName evidence="3">Uncharacterized protein</fullName>
    </submittedName>
</protein>
<dbReference type="Proteomes" id="UP001500752">
    <property type="component" value="Unassembled WGS sequence"/>
</dbReference>